<organism evidence="6 7">
    <name type="scientific">Meinhardsimonia xiamenensis</name>
    <dbReference type="NCBI Taxonomy" id="990712"/>
    <lineage>
        <taxon>Bacteria</taxon>
        <taxon>Pseudomonadati</taxon>
        <taxon>Pseudomonadota</taxon>
        <taxon>Alphaproteobacteria</taxon>
        <taxon>Rhodobacterales</taxon>
        <taxon>Paracoccaceae</taxon>
        <taxon>Meinhardsimonia</taxon>
    </lineage>
</organism>
<dbReference type="PANTHER" id="PTHR30329:SF21">
    <property type="entry name" value="LIPOPROTEIN YIAD-RELATED"/>
    <property type="match status" value="1"/>
</dbReference>
<dbReference type="InterPro" id="IPR050330">
    <property type="entry name" value="Bact_OuterMem_StrucFunc"/>
</dbReference>
<dbReference type="InterPro" id="IPR036737">
    <property type="entry name" value="OmpA-like_sf"/>
</dbReference>
<dbReference type="Gene3D" id="3.30.1330.60">
    <property type="entry name" value="OmpA-like domain"/>
    <property type="match status" value="1"/>
</dbReference>
<accession>A0A1G8XVN3</accession>
<dbReference type="STRING" id="990712.SAMN05216257_10179"/>
<name>A0A1G8XVN3_9RHOB</name>
<dbReference type="PRINTS" id="PR01021">
    <property type="entry name" value="OMPADOMAIN"/>
</dbReference>
<reference evidence="7" key="1">
    <citation type="submission" date="2016-10" db="EMBL/GenBank/DDBJ databases">
        <authorList>
            <person name="Varghese N."/>
            <person name="Submissions S."/>
        </authorList>
    </citation>
    <scope>NUCLEOTIDE SEQUENCE [LARGE SCALE GENOMIC DNA]</scope>
    <source>
        <strain evidence="7">CGMCC 1.10789</strain>
    </source>
</reference>
<dbReference type="PROSITE" id="PS51123">
    <property type="entry name" value="OMPA_2"/>
    <property type="match status" value="1"/>
</dbReference>
<evidence type="ECO:0000259" key="5">
    <source>
        <dbReference type="PROSITE" id="PS51123"/>
    </source>
</evidence>
<dbReference type="CDD" id="cd07185">
    <property type="entry name" value="OmpA_C-like"/>
    <property type="match status" value="1"/>
</dbReference>
<keyword evidence="3" id="KW-0998">Cell outer membrane</keyword>
<comment type="subcellular location">
    <subcellularLocation>
        <location evidence="1">Cell outer membrane</location>
    </subcellularLocation>
</comment>
<evidence type="ECO:0000313" key="6">
    <source>
        <dbReference type="EMBL" id="SDJ94536.1"/>
    </source>
</evidence>
<dbReference type="Proteomes" id="UP000199328">
    <property type="component" value="Unassembled WGS sequence"/>
</dbReference>
<evidence type="ECO:0000256" key="2">
    <source>
        <dbReference type="ARBA" id="ARBA00023136"/>
    </source>
</evidence>
<dbReference type="AlphaFoldDB" id="A0A1G8XVN3"/>
<gene>
    <name evidence="6" type="ORF">SAMN05216257_10179</name>
</gene>
<sequence>MAAQATAQPITLEFSAAARQTAEIRVSHESYRLPVSPYRDGGMEEIQAEGPVVTRAWRVAAPGMTTLQLLAPLRDQLASAGFTVLFECADRACGGFDFRFNAEILPEPEMHVDLGDFRYVAARRETQGGPEYAALVVSRSAEAGFVQLTLVGQAAAVPELTVATKSPDAAGIALPAPRGALAEVLAAEGRATLEDLRFATGSSALESKRFESLDSLSAFLKADPSRRVTLVGHTDATGSLEANIALSRKRAQAVADLLVSVYGVAPEQVAAEGVGYLAPRARNDTAEGRALNRRVEAVLVTE</sequence>
<evidence type="ECO:0000256" key="4">
    <source>
        <dbReference type="PROSITE-ProRule" id="PRU00473"/>
    </source>
</evidence>
<proteinExistence type="predicted"/>
<dbReference type="InterPro" id="IPR006664">
    <property type="entry name" value="OMP_bac"/>
</dbReference>
<dbReference type="GO" id="GO:0009279">
    <property type="term" value="C:cell outer membrane"/>
    <property type="evidence" value="ECO:0007669"/>
    <property type="project" value="UniProtKB-SubCell"/>
</dbReference>
<dbReference type="Pfam" id="PF00691">
    <property type="entry name" value="OmpA"/>
    <property type="match status" value="1"/>
</dbReference>
<evidence type="ECO:0000313" key="7">
    <source>
        <dbReference type="Proteomes" id="UP000199328"/>
    </source>
</evidence>
<dbReference type="InterPro" id="IPR006665">
    <property type="entry name" value="OmpA-like"/>
</dbReference>
<feature type="domain" description="OmpA-like" evidence="5">
    <location>
        <begin position="185"/>
        <end position="302"/>
    </location>
</feature>
<evidence type="ECO:0000256" key="3">
    <source>
        <dbReference type="ARBA" id="ARBA00023237"/>
    </source>
</evidence>
<evidence type="ECO:0000256" key="1">
    <source>
        <dbReference type="ARBA" id="ARBA00004442"/>
    </source>
</evidence>
<dbReference type="SUPFAM" id="SSF103088">
    <property type="entry name" value="OmpA-like"/>
    <property type="match status" value="1"/>
</dbReference>
<dbReference type="PANTHER" id="PTHR30329">
    <property type="entry name" value="STATOR ELEMENT OF FLAGELLAR MOTOR COMPLEX"/>
    <property type="match status" value="1"/>
</dbReference>
<protein>
    <submittedName>
        <fullName evidence="6">OmpA-OmpF porin, OOP family</fullName>
    </submittedName>
</protein>
<dbReference type="EMBL" id="FNFV01000001">
    <property type="protein sequence ID" value="SDJ94536.1"/>
    <property type="molecule type" value="Genomic_DNA"/>
</dbReference>
<keyword evidence="7" id="KW-1185">Reference proteome</keyword>
<keyword evidence="2 4" id="KW-0472">Membrane</keyword>